<protein>
    <submittedName>
        <fullName evidence="5">Ig-like domain-containing protein</fullName>
    </submittedName>
</protein>
<dbReference type="SUPFAM" id="SSF75005">
    <property type="entry name" value="Arabinanase/levansucrase/invertase"/>
    <property type="match status" value="1"/>
</dbReference>
<dbReference type="EMBL" id="VIVL01000010">
    <property type="protein sequence ID" value="TWD77234.1"/>
    <property type="molecule type" value="Genomic_DNA"/>
</dbReference>
<dbReference type="SUPFAM" id="SSF48726">
    <property type="entry name" value="Immunoglobulin"/>
    <property type="match status" value="1"/>
</dbReference>
<dbReference type="GO" id="GO:0005975">
    <property type="term" value="P:carbohydrate metabolic process"/>
    <property type="evidence" value="ECO:0007669"/>
    <property type="project" value="InterPro"/>
</dbReference>
<name>A0A561BEA9_9BURK</name>
<dbReference type="InterPro" id="IPR007110">
    <property type="entry name" value="Ig-like_dom"/>
</dbReference>
<keyword evidence="2" id="KW-0378">Hydrolase</keyword>
<evidence type="ECO:0000259" key="4">
    <source>
        <dbReference type="PROSITE" id="PS50835"/>
    </source>
</evidence>
<dbReference type="Pfam" id="PF13927">
    <property type="entry name" value="Ig_3"/>
    <property type="match status" value="1"/>
</dbReference>
<dbReference type="InterPro" id="IPR036179">
    <property type="entry name" value="Ig-like_dom_sf"/>
</dbReference>
<evidence type="ECO:0000256" key="3">
    <source>
        <dbReference type="ARBA" id="ARBA00023295"/>
    </source>
</evidence>
<dbReference type="AlphaFoldDB" id="A0A561BEA9"/>
<dbReference type="PROSITE" id="PS50835">
    <property type="entry name" value="IG_LIKE"/>
    <property type="match status" value="1"/>
</dbReference>
<dbReference type="SMART" id="SM00409">
    <property type="entry name" value="IG"/>
    <property type="match status" value="1"/>
</dbReference>
<dbReference type="InterPro" id="IPR023296">
    <property type="entry name" value="Glyco_hydro_beta-prop_sf"/>
</dbReference>
<dbReference type="Proteomes" id="UP000319722">
    <property type="component" value="Unassembled WGS sequence"/>
</dbReference>
<dbReference type="InterPro" id="IPR006710">
    <property type="entry name" value="Glyco_hydro_43"/>
</dbReference>
<proteinExistence type="inferred from homology"/>
<dbReference type="Pfam" id="PF04616">
    <property type="entry name" value="Glyco_hydro_43"/>
    <property type="match status" value="1"/>
</dbReference>
<organism evidence="5 6">
    <name type="scientific">Variovorax beijingensis</name>
    <dbReference type="NCBI Taxonomy" id="2496117"/>
    <lineage>
        <taxon>Bacteria</taxon>
        <taxon>Pseudomonadati</taxon>
        <taxon>Pseudomonadota</taxon>
        <taxon>Betaproteobacteria</taxon>
        <taxon>Burkholderiales</taxon>
        <taxon>Comamonadaceae</taxon>
        <taxon>Variovorax</taxon>
    </lineage>
</organism>
<comment type="similarity">
    <text evidence="1">Belongs to the glycosyl hydrolase 43 family.</text>
</comment>
<evidence type="ECO:0000313" key="6">
    <source>
        <dbReference type="Proteomes" id="UP000319722"/>
    </source>
</evidence>
<dbReference type="PANTHER" id="PTHR22925">
    <property type="entry name" value="GLYCOSYL HYDROLASE 43 FAMILY MEMBER"/>
    <property type="match status" value="1"/>
</dbReference>
<dbReference type="InterPro" id="IPR013783">
    <property type="entry name" value="Ig-like_fold"/>
</dbReference>
<evidence type="ECO:0000256" key="1">
    <source>
        <dbReference type="ARBA" id="ARBA00009865"/>
    </source>
</evidence>
<dbReference type="Gene3D" id="2.60.40.10">
    <property type="entry name" value="Immunoglobulins"/>
    <property type="match status" value="1"/>
</dbReference>
<dbReference type="GO" id="GO:0004553">
    <property type="term" value="F:hydrolase activity, hydrolyzing O-glycosyl compounds"/>
    <property type="evidence" value="ECO:0007669"/>
    <property type="project" value="InterPro"/>
</dbReference>
<sequence>MNIETTHADRLGKWPFRIAAMGAFAILAGCGGGGGGGGGGGSGSGDATPVAPPPAVASTKLATLINFIAHDPLAGDNGLPASPAQTVSYGPIAIGMDVDGNAIQAVDEVDLQYFEGKYYLYGPSFSCGAFNYAPGVNTGPLIPTTPNSTYRYCGLTVYVSDDLMNWKLTGGHQYIQDTVSGEHYYVKKPRVIYSPKTGLYNMWFLNGQAGLGSSGKTGKRFIAQSPTPFGPWSTPFEPTIASGDAGPVDFALATGPDGKSYMATSHGVLNTMLLNEEKTGTVDHTDIAVAGNVIGGGIGLSYRRGWWYLTGTNTCGNCLASRLYYLRAKDPHGPWLSPADDSAVTPLQPVQLSSDSGFAQMKAPFVLPDEKGEMNILLPGTHYRSSPTGAPGTGVNQPGDSNLALSGWYTVPLQFDANGRILPLSTAPTHEFPLAKPVATTAPPAYQANLGIDNTRSVSQAWEVEAGEPLASVLIAVFQRTPDKSPSSAATAIIQEPNVDAPLLARLQLPEGRSYSWLIDPRTVAWAPENVPLNLPETFEGSGRVTLSLSTTATNGGYGVAIGKKGQLRSGEYVAFKAGQSTVLAGAEMLLSTSATPLTAPIITAQPRSVRVAAGTPVGFVVLAEGIGLGYQWQRNGQVVMSPNGYNESTTAALRLPPVTTGDAGTYTVTVFNQAGSITSVPVTLEVIP</sequence>
<keyword evidence="3" id="KW-0326">Glycosidase</keyword>
<reference evidence="5 6" key="1">
    <citation type="submission" date="2019-06" db="EMBL/GenBank/DDBJ databases">
        <title>Sorghum-associated microbial communities from plants grown in Nebraska, USA.</title>
        <authorList>
            <person name="Schachtman D."/>
        </authorList>
    </citation>
    <scope>NUCLEOTIDE SEQUENCE [LARGE SCALE GENOMIC DNA]</scope>
    <source>
        <strain evidence="5 6">T529</strain>
    </source>
</reference>
<accession>A0A561BEA9</accession>
<feature type="domain" description="Ig-like" evidence="4">
    <location>
        <begin position="601"/>
        <end position="684"/>
    </location>
</feature>
<dbReference type="InterPro" id="IPR003599">
    <property type="entry name" value="Ig_sub"/>
</dbReference>
<evidence type="ECO:0000256" key="2">
    <source>
        <dbReference type="ARBA" id="ARBA00022801"/>
    </source>
</evidence>
<evidence type="ECO:0000313" key="5">
    <source>
        <dbReference type="EMBL" id="TWD77234.1"/>
    </source>
</evidence>
<dbReference type="PANTHER" id="PTHR22925:SF3">
    <property type="entry name" value="GLYCOSYL HYDROLASE FAMILY PROTEIN 43"/>
    <property type="match status" value="1"/>
</dbReference>
<gene>
    <name evidence="5" type="ORF">FB547_110196</name>
</gene>
<comment type="caution">
    <text evidence="5">The sequence shown here is derived from an EMBL/GenBank/DDBJ whole genome shotgun (WGS) entry which is preliminary data.</text>
</comment>
<dbReference type="Gene3D" id="2.115.10.20">
    <property type="entry name" value="Glycosyl hydrolase domain, family 43"/>
    <property type="match status" value="1"/>
</dbReference>